<dbReference type="GO" id="GO:0005634">
    <property type="term" value="C:nucleus"/>
    <property type="evidence" value="ECO:0007669"/>
    <property type="project" value="TreeGrafter"/>
</dbReference>
<dbReference type="PANTHER" id="PTHR19849:SF0">
    <property type="entry name" value="PHOSPHOLIPASE A-2-ACTIVATING PROTEIN"/>
    <property type="match status" value="1"/>
</dbReference>
<keyword evidence="9" id="KW-1185">Reference proteome</keyword>
<dbReference type="SUPFAM" id="SSF50978">
    <property type="entry name" value="WD40 repeat-like"/>
    <property type="match status" value="1"/>
</dbReference>
<dbReference type="InterPro" id="IPR015155">
    <property type="entry name" value="PFU"/>
</dbReference>
<dbReference type="EMBL" id="LN890555">
    <property type="protein sequence ID" value="CUS24574.1"/>
    <property type="molecule type" value="Genomic_DNA"/>
</dbReference>
<dbReference type="Pfam" id="PF09070">
    <property type="entry name" value="PFU"/>
    <property type="match status" value="1"/>
</dbReference>
<dbReference type="InterPro" id="IPR011989">
    <property type="entry name" value="ARM-like"/>
</dbReference>
<accession>A0A0P1KYQ3</accession>
<dbReference type="GO" id="GO:0010992">
    <property type="term" value="P:ubiquitin recycling"/>
    <property type="evidence" value="ECO:0007669"/>
    <property type="project" value="TreeGrafter"/>
</dbReference>
<reference evidence="9" key="1">
    <citation type="submission" date="2015-10" db="EMBL/GenBank/DDBJ databases">
        <authorList>
            <person name="Devillers H."/>
        </authorList>
    </citation>
    <scope>NUCLEOTIDE SEQUENCE [LARGE SCALE GENOMIC DNA]</scope>
</reference>
<feature type="repeat" description="WD" evidence="5">
    <location>
        <begin position="221"/>
        <end position="251"/>
    </location>
</feature>
<evidence type="ECO:0000313" key="8">
    <source>
        <dbReference type="EMBL" id="CUS24574.1"/>
    </source>
</evidence>
<evidence type="ECO:0000256" key="2">
    <source>
        <dbReference type="ARBA" id="ARBA00022490"/>
    </source>
</evidence>
<evidence type="ECO:0000259" key="6">
    <source>
        <dbReference type="PROSITE" id="PS51394"/>
    </source>
</evidence>
<dbReference type="InterPro" id="IPR001680">
    <property type="entry name" value="WD40_rpt"/>
</dbReference>
<feature type="domain" description="PUL" evidence="7">
    <location>
        <begin position="467"/>
        <end position="714"/>
    </location>
</feature>
<dbReference type="PROSITE" id="PS51396">
    <property type="entry name" value="PUL"/>
    <property type="match status" value="1"/>
</dbReference>
<evidence type="ECO:0000256" key="4">
    <source>
        <dbReference type="ARBA" id="ARBA00022737"/>
    </source>
</evidence>
<dbReference type="PROSITE" id="PS51394">
    <property type="entry name" value="PFU"/>
    <property type="match status" value="1"/>
</dbReference>
<feature type="repeat" description="WD" evidence="5">
    <location>
        <begin position="101"/>
        <end position="130"/>
    </location>
</feature>
<evidence type="ECO:0000313" key="9">
    <source>
        <dbReference type="Proteomes" id="UP000236544"/>
    </source>
</evidence>
<dbReference type="Gene3D" id="1.25.10.10">
    <property type="entry name" value="Leucine-rich Repeat Variant"/>
    <property type="match status" value="1"/>
</dbReference>
<dbReference type="Pfam" id="PF08324">
    <property type="entry name" value="PUL"/>
    <property type="match status" value="1"/>
</dbReference>
<dbReference type="Gene3D" id="3.10.20.870">
    <property type="entry name" value="PFU (PLAA family ubiquitin binding), C-terminal domain"/>
    <property type="match status" value="1"/>
</dbReference>
<dbReference type="InterPro" id="IPR015943">
    <property type="entry name" value="WD40/YVTN_repeat-like_dom_sf"/>
</dbReference>
<proteinExistence type="predicted"/>
<protein>
    <submittedName>
        <fullName evidence="8">LAQU0S17e02014g1_1</fullName>
    </submittedName>
</protein>
<comment type="subcellular location">
    <subcellularLocation>
        <location evidence="1">Cytoplasm</location>
    </subcellularLocation>
</comment>
<dbReference type="PROSITE" id="PS50082">
    <property type="entry name" value="WD_REPEATS_2"/>
    <property type="match status" value="4"/>
</dbReference>
<dbReference type="InterPro" id="IPR038122">
    <property type="entry name" value="PFU_sf"/>
</dbReference>
<dbReference type="InterPro" id="IPR013535">
    <property type="entry name" value="PUL_dom"/>
</dbReference>
<sequence>MVKKVFKLSATLFGHEQDVKSVAVMGNDEVATCSRDGSVRLWKKGSNDMWQDTILYKADEFINSLCYDKLSRLLYCGGKDTLINSISPLLGELGQEPEFVLVGHKSNVCALNSSQGYILSGSWDSTAKIWFQGALKHELVGHNASVWDVKMLPEVGFYLTASADGTVKLWEGEKVLKTFSSLHTDVVRHLDISSDGDQFASCSNDGTIKINDMDGNTLRTLKGHESFVYCVKYTPGGDLVSCGEDRSVRIWGPDGAIKQVIRVPAVSVWDLDVLPNGDILVGCSDSLARIFTCHEERIAPQQELETFAKEVERTAISSQTMGFDESKLSPSEVLLSAGKEGQVVVVKSPNGVNEAHQYTQGSWTKVGDVVSSAGNDKKKEFEGKMYDYVFDVDVTEGAPPLKLPFNANGNAYQAADDFLARYELPASYREEVVRFLISNTTGVNLEQDQSNNSKDQSNSLPQNKPMAILPVREYLDIRSFSPDAIFNGVVKLNAQEKSFDDEDLAAIGAALHDVEENYEILFAQASIIRSSWSNKIPAFDIMRLIVEYLPHADAMSEFIEEGLGSSMPQLEMLTVRTLANCFKNKKWGTELMSKSAVYDSVFQTIEPNRPQASKTTNLAISIATLVFNYSVMIIKSENLDLLPTVADALNNKFGPSQMIQDSEEAAYRMLVAYGNLATVEPTLLQFAKSIAWIKPVKEKYGHITRFSQVFTDLL</sequence>
<evidence type="ECO:0000256" key="3">
    <source>
        <dbReference type="ARBA" id="ARBA00022574"/>
    </source>
</evidence>
<dbReference type="Pfam" id="PF00400">
    <property type="entry name" value="WD40"/>
    <property type="match status" value="5"/>
</dbReference>
<keyword evidence="3 5" id="KW-0853">WD repeat</keyword>
<keyword evidence="4" id="KW-0677">Repeat</keyword>
<dbReference type="GO" id="GO:0043130">
    <property type="term" value="F:ubiquitin binding"/>
    <property type="evidence" value="ECO:0007669"/>
    <property type="project" value="TreeGrafter"/>
</dbReference>
<dbReference type="Proteomes" id="UP000236544">
    <property type="component" value="Unassembled WGS sequence"/>
</dbReference>
<dbReference type="Gene3D" id="2.130.10.10">
    <property type="entry name" value="YVTN repeat-like/Quinoprotein amine dehydrogenase"/>
    <property type="match status" value="1"/>
</dbReference>
<dbReference type="GO" id="GO:0043161">
    <property type="term" value="P:proteasome-mediated ubiquitin-dependent protein catabolic process"/>
    <property type="evidence" value="ECO:0007669"/>
    <property type="project" value="TreeGrafter"/>
</dbReference>
<evidence type="ECO:0000256" key="5">
    <source>
        <dbReference type="PROSITE-ProRule" id="PRU00221"/>
    </source>
</evidence>
<keyword evidence="2" id="KW-0963">Cytoplasm</keyword>
<evidence type="ECO:0000256" key="1">
    <source>
        <dbReference type="ARBA" id="ARBA00004496"/>
    </source>
</evidence>
<dbReference type="PROSITE" id="PS50294">
    <property type="entry name" value="WD_REPEATS_REGION"/>
    <property type="match status" value="3"/>
</dbReference>
<gene>
    <name evidence="8" type="ORF">LAQU0_S17e02014g</name>
</gene>
<evidence type="ECO:0000259" key="7">
    <source>
        <dbReference type="PROSITE" id="PS51396"/>
    </source>
</evidence>
<dbReference type="SMART" id="SM00320">
    <property type="entry name" value="WD40"/>
    <property type="match status" value="7"/>
</dbReference>
<name>A0A0P1KYQ3_9SACH</name>
<organism evidence="8 9">
    <name type="scientific">Lachancea quebecensis</name>
    <dbReference type="NCBI Taxonomy" id="1654605"/>
    <lineage>
        <taxon>Eukaryota</taxon>
        <taxon>Fungi</taxon>
        <taxon>Dikarya</taxon>
        <taxon>Ascomycota</taxon>
        <taxon>Saccharomycotina</taxon>
        <taxon>Saccharomycetes</taxon>
        <taxon>Saccharomycetales</taxon>
        <taxon>Saccharomycetaceae</taxon>
        <taxon>Lachancea</taxon>
    </lineage>
</organism>
<feature type="domain" description="PFU" evidence="6">
    <location>
        <begin position="355"/>
        <end position="450"/>
    </location>
</feature>
<dbReference type="AlphaFoldDB" id="A0A0P1KYQ3"/>
<feature type="repeat" description="WD" evidence="5">
    <location>
        <begin position="12"/>
        <end position="43"/>
    </location>
</feature>
<dbReference type="InterPro" id="IPR036322">
    <property type="entry name" value="WD40_repeat_dom_sf"/>
</dbReference>
<dbReference type="GO" id="GO:0005737">
    <property type="term" value="C:cytoplasm"/>
    <property type="evidence" value="ECO:0007669"/>
    <property type="project" value="UniProtKB-SubCell"/>
</dbReference>
<dbReference type="OrthoDB" id="10265988at2759"/>
<feature type="repeat" description="WD" evidence="5">
    <location>
        <begin position="139"/>
        <end position="171"/>
    </location>
</feature>
<dbReference type="PANTHER" id="PTHR19849">
    <property type="entry name" value="PHOSPHOLIPASE A-2-ACTIVATING PROTEIN"/>
    <property type="match status" value="1"/>
</dbReference>
<dbReference type="CDD" id="cd00200">
    <property type="entry name" value="WD40"/>
    <property type="match status" value="1"/>
</dbReference>